<dbReference type="NCBIfam" id="NF045836">
    <property type="entry name" value="MMB_0454_fam"/>
    <property type="match status" value="1"/>
</dbReference>
<proteinExistence type="predicted"/>
<reference evidence="1 2" key="1">
    <citation type="submission" date="2019-01" db="EMBL/GenBank/DDBJ databases">
        <authorList>
            <consortium name="Pathogen Informatics"/>
        </authorList>
    </citation>
    <scope>NUCLEOTIDE SEQUENCE [LARGE SCALE GENOMIC DNA]</scope>
    <source>
        <strain evidence="1 2">NCTC10186</strain>
    </source>
</reference>
<dbReference type="Proteomes" id="UP000289862">
    <property type="component" value="Chromosome"/>
</dbReference>
<dbReference type="AlphaFoldDB" id="A0A449AZG0"/>
<evidence type="ECO:0000313" key="1">
    <source>
        <dbReference type="EMBL" id="VEU72874.1"/>
    </source>
</evidence>
<evidence type="ECO:0000313" key="2">
    <source>
        <dbReference type="Proteomes" id="UP000289862"/>
    </source>
</evidence>
<dbReference type="KEGG" id="mgal:NCTC10186_00349"/>
<sequence length="102" mass="11919">MSWINVNYNSDQTYIVQENAIQDTINNVLKIIKKIKLINKPQIKINENHTNLEVCLDIKLPKKDQDNPFELLKQLTNQLESAIKNLIDAKPNNIQLNILDFY</sequence>
<dbReference type="RefSeq" id="WP_119572254.1">
    <property type="nucleotide sequence ID" value="NZ_LR215031.1"/>
</dbReference>
<protein>
    <submittedName>
        <fullName evidence="1">Uncharacterized protein</fullName>
    </submittedName>
</protein>
<gene>
    <name evidence="1" type="ORF">NCTC10186_00349</name>
</gene>
<keyword evidence="2" id="KW-1185">Reference proteome</keyword>
<dbReference type="OrthoDB" id="399374at2"/>
<dbReference type="InterPro" id="IPR054781">
    <property type="entry name" value="Asp23-rel"/>
</dbReference>
<organism evidence="1 2">
    <name type="scientific">Mycoplasmopsis gallopavonis</name>
    <dbReference type="NCBI Taxonomy" id="76629"/>
    <lineage>
        <taxon>Bacteria</taxon>
        <taxon>Bacillati</taxon>
        <taxon>Mycoplasmatota</taxon>
        <taxon>Mycoplasmoidales</taxon>
        <taxon>Metamycoplasmataceae</taxon>
        <taxon>Mycoplasmopsis</taxon>
    </lineage>
</organism>
<accession>A0A449AZG0</accession>
<dbReference type="EMBL" id="LR215031">
    <property type="protein sequence ID" value="VEU72874.1"/>
    <property type="molecule type" value="Genomic_DNA"/>
</dbReference>
<name>A0A449AZG0_9BACT</name>